<sequence length="235" mass="26375">MSFFSSMWELVVKYYPFFVDGIRSTLIIALFSVFFGFILGTFLTLMRMSNWKILRWPAAAFVEFFRGTPLLVQLSFIFYGLPLLGINFPEISFIPDFDRFAAGIVAMSLNSAAYVSEIVRAGIQAVDSGQLEAARSLGLTHPKAMRIVILPQAMRNILPALGNEFVTVIKESSIVSVIGIGDIMFRTNDVVAATYQTLPALGIALIIYFILTFSFSRLINHTEKRLKYGSRNRSR</sequence>
<feature type="transmembrane region" description="Helical" evidence="9">
    <location>
        <begin position="58"/>
        <end position="79"/>
    </location>
</feature>
<protein>
    <submittedName>
        <fullName evidence="11">Polar amino acid transport system permease protein</fullName>
    </submittedName>
</protein>
<dbReference type="Gene3D" id="1.10.3720.10">
    <property type="entry name" value="MetI-like"/>
    <property type="match status" value="1"/>
</dbReference>
<evidence type="ECO:0000256" key="3">
    <source>
        <dbReference type="ARBA" id="ARBA00022448"/>
    </source>
</evidence>
<keyword evidence="6" id="KW-0029">Amino-acid transport</keyword>
<keyword evidence="12" id="KW-1185">Reference proteome</keyword>
<evidence type="ECO:0000256" key="7">
    <source>
        <dbReference type="ARBA" id="ARBA00022989"/>
    </source>
</evidence>
<proteinExistence type="inferred from homology"/>
<dbReference type="InterPro" id="IPR035906">
    <property type="entry name" value="MetI-like_sf"/>
</dbReference>
<evidence type="ECO:0000256" key="9">
    <source>
        <dbReference type="RuleBase" id="RU363032"/>
    </source>
</evidence>
<dbReference type="Pfam" id="PF00528">
    <property type="entry name" value="BPD_transp_1"/>
    <property type="match status" value="1"/>
</dbReference>
<accession>A0ABU1T0Z4</accession>
<feature type="domain" description="ABC transmembrane type-1" evidence="10">
    <location>
        <begin position="22"/>
        <end position="216"/>
    </location>
</feature>
<gene>
    <name evidence="11" type="ORF">J2S36_000503</name>
</gene>
<organism evidence="11 12">
    <name type="scientific">Arcanobacterium hippocoleae</name>
    <dbReference type="NCBI Taxonomy" id="149017"/>
    <lineage>
        <taxon>Bacteria</taxon>
        <taxon>Bacillati</taxon>
        <taxon>Actinomycetota</taxon>
        <taxon>Actinomycetes</taxon>
        <taxon>Actinomycetales</taxon>
        <taxon>Actinomycetaceae</taxon>
        <taxon>Arcanobacterium</taxon>
    </lineage>
</organism>
<dbReference type="InterPro" id="IPR010065">
    <property type="entry name" value="AA_ABC_transptr_permease_3TM"/>
</dbReference>
<dbReference type="Proteomes" id="UP001266099">
    <property type="component" value="Unassembled WGS sequence"/>
</dbReference>
<evidence type="ECO:0000313" key="11">
    <source>
        <dbReference type="EMBL" id="MDR6938960.1"/>
    </source>
</evidence>
<evidence type="ECO:0000256" key="1">
    <source>
        <dbReference type="ARBA" id="ARBA00004651"/>
    </source>
</evidence>
<evidence type="ECO:0000256" key="4">
    <source>
        <dbReference type="ARBA" id="ARBA00022475"/>
    </source>
</evidence>
<dbReference type="EMBL" id="JAVDUJ010000001">
    <property type="protein sequence ID" value="MDR6938960.1"/>
    <property type="molecule type" value="Genomic_DNA"/>
</dbReference>
<evidence type="ECO:0000313" key="12">
    <source>
        <dbReference type="Proteomes" id="UP001266099"/>
    </source>
</evidence>
<dbReference type="InterPro" id="IPR000515">
    <property type="entry name" value="MetI-like"/>
</dbReference>
<dbReference type="InterPro" id="IPR043429">
    <property type="entry name" value="ArtM/GltK/GlnP/TcyL/YhdX-like"/>
</dbReference>
<feature type="transmembrane region" description="Helical" evidence="9">
    <location>
        <begin position="26"/>
        <end position="46"/>
    </location>
</feature>
<dbReference type="CDD" id="cd06261">
    <property type="entry name" value="TM_PBP2"/>
    <property type="match status" value="1"/>
</dbReference>
<keyword evidence="7 9" id="KW-1133">Transmembrane helix</keyword>
<comment type="similarity">
    <text evidence="2">Belongs to the binding-protein-dependent transport system permease family. HisMQ subfamily.</text>
</comment>
<evidence type="ECO:0000256" key="5">
    <source>
        <dbReference type="ARBA" id="ARBA00022692"/>
    </source>
</evidence>
<evidence type="ECO:0000256" key="2">
    <source>
        <dbReference type="ARBA" id="ARBA00010072"/>
    </source>
</evidence>
<keyword evidence="8 9" id="KW-0472">Membrane</keyword>
<comment type="subcellular location">
    <subcellularLocation>
        <location evidence="1 9">Cell membrane</location>
        <topology evidence="1 9">Multi-pass membrane protein</topology>
    </subcellularLocation>
</comment>
<dbReference type="PROSITE" id="PS50928">
    <property type="entry name" value="ABC_TM1"/>
    <property type="match status" value="1"/>
</dbReference>
<dbReference type="NCBIfam" id="TIGR01726">
    <property type="entry name" value="HEQRo_perm_3TM"/>
    <property type="match status" value="1"/>
</dbReference>
<feature type="transmembrane region" description="Helical" evidence="9">
    <location>
        <begin position="198"/>
        <end position="219"/>
    </location>
</feature>
<dbReference type="PANTHER" id="PTHR30614:SF20">
    <property type="entry name" value="GLUTAMINE TRANSPORT SYSTEM PERMEASE PROTEIN GLNP"/>
    <property type="match status" value="1"/>
</dbReference>
<name>A0ABU1T0Z4_9ACTO</name>
<evidence type="ECO:0000256" key="6">
    <source>
        <dbReference type="ARBA" id="ARBA00022970"/>
    </source>
</evidence>
<dbReference type="SUPFAM" id="SSF161098">
    <property type="entry name" value="MetI-like"/>
    <property type="match status" value="1"/>
</dbReference>
<dbReference type="PANTHER" id="PTHR30614">
    <property type="entry name" value="MEMBRANE COMPONENT OF AMINO ACID ABC TRANSPORTER"/>
    <property type="match status" value="1"/>
</dbReference>
<keyword evidence="4" id="KW-1003">Cell membrane</keyword>
<keyword evidence="3 9" id="KW-0813">Transport</keyword>
<keyword evidence="5 9" id="KW-0812">Transmembrane</keyword>
<evidence type="ECO:0000259" key="10">
    <source>
        <dbReference type="PROSITE" id="PS50928"/>
    </source>
</evidence>
<dbReference type="RefSeq" id="WP_309955198.1">
    <property type="nucleotide sequence ID" value="NZ_JAVDUJ010000001.1"/>
</dbReference>
<comment type="caution">
    <text evidence="11">The sequence shown here is derived from an EMBL/GenBank/DDBJ whole genome shotgun (WGS) entry which is preliminary data.</text>
</comment>
<evidence type="ECO:0000256" key="8">
    <source>
        <dbReference type="ARBA" id="ARBA00023136"/>
    </source>
</evidence>
<reference evidence="11 12" key="1">
    <citation type="submission" date="2023-07" db="EMBL/GenBank/DDBJ databases">
        <title>Sequencing the genomes of 1000 actinobacteria strains.</title>
        <authorList>
            <person name="Klenk H.-P."/>
        </authorList>
    </citation>
    <scope>NUCLEOTIDE SEQUENCE [LARGE SCALE GENOMIC DNA]</scope>
    <source>
        <strain evidence="11 12">DSM 15539</strain>
    </source>
</reference>